<evidence type="ECO:0000313" key="1">
    <source>
        <dbReference type="EMBL" id="QCD89300.1"/>
    </source>
</evidence>
<evidence type="ECO:0000313" key="2">
    <source>
        <dbReference type="Proteomes" id="UP000501690"/>
    </source>
</evidence>
<dbReference type="EMBL" id="CP039348">
    <property type="protein sequence ID" value="QCD89300.1"/>
    <property type="molecule type" value="Genomic_DNA"/>
</dbReference>
<proteinExistence type="predicted"/>
<keyword evidence="2" id="KW-1185">Reference proteome</keyword>
<protein>
    <submittedName>
        <fullName evidence="1">Uncharacterized protein</fullName>
    </submittedName>
</protein>
<accession>A0A4D6LLA6</accession>
<dbReference type="AlphaFoldDB" id="A0A4D6LLA6"/>
<sequence>MPVPVVSCKLSCIDYGEISGHDTVQDHTQCITEAHHLCQHLLPRNESHNHRHTQTHKQERVASLNVSTEHTNLPRPYPHVRVTGYEPPRSYHHMSSTIHEPTRSWHNISRSKQSIIVN</sequence>
<gene>
    <name evidence="1" type="ORF">DEO72_LG4g244</name>
</gene>
<name>A0A4D6LLA6_VIGUN</name>
<organism evidence="1 2">
    <name type="scientific">Vigna unguiculata</name>
    <name type="common">Cowpea</name>
    <dbReference type="NCBI Taxonomy" id="3917"/>
    <lineage>
        <taxon>Eukaryota</taxon>
        <taxon>Viridiplantae</taxon>
        <taxon>Streptophyta</taxon>
        <taxon>Embryophyta</taxon>
        <taxon>Tracheophyta</taxon>
        <taxon>Spermatophyta</taxon>
        <taxon>Magnoliopsida</taxon>
        <taxon>eudicotyledons</taxon>
        <taxon>Gunneridae</taxon>
        <taxon>Pentapetalae</taxon>
        <taxon>rosids</taxon>
        <taxon>fabids</taxon>
        <taxon>Fabales</taxon>
        <taxon>Fabaceae</taxon>
        <taxon>Papilionoideae</taxon>
        <taxon>50 kb inversion clade</taxon>
        <taxon>NPAAA clade</taxon>
        <taxon>indigoferoid/millettioid clade</taxon>
        <taxon>Phaseoleae</taxon>
        <taxon>Vigna</taxon>
    </lineage>
</organism>
<dbReference type="Proteomes" id="UP000501690">
    <property type="component" value="Linkage Group LG4"/>
</dbReference>
<reference evidence="1 2" key="1">
    <citation type="submission" date="2019-04" db="EMBL/GenBank/DDBJ databases">
        <title>An improved genome assembly and genetic linkage map for asparagus bean, Vigna unguiculata ssp. sesquipedialis.</title>
        <authorList>
            <person name="Xia Q."/>
            <person name="Zhang R."/>
            <person name="Dong Y."/>
        </authorList>
    </citation>
    <scope>NUCLEOTIDE SEQUENCE [LARGE SCALE GENOMIC DNA]</scope>
    <source>
        <tissue evidence="1">Leaf</tissue>
    </source>
</reference>